<dbReference type="HOGENOM" id="CLU_031506_4_3_11"/>
<dbReference type="SUPFAM" id="SSF51556">
    <property type="entry name" value="Metallo-dependent hydrolases"/>
    <property type="match status" value="1"/>
</dbReference>
<keyword evidence="2 4" id="KW-0378">Hydrolase</keyword>
<dbReference type="Pfam" id="PF01026">
    <property type="entry name" value="TatD_DNase"/>
    <property type="match status" value="1"/>
</dbReference>
<evidence type="ECO:0000256" key="2">
    <source>
        <dbReference type="ARBA" id="ARBA00022801"/>
    </source>
</evidence>
<feature type="binding site" evidence="3">
    <location>
        <position position="7"/>
    </location>
    <ligand>
        <name>a divalent metal cation</name>
        <dbReference type="ChEBI" id="CHEBI:60240"/>
        <label>1</label>
    </ligand>
</feature>
<dbReference type="PIRSF" id="PIRSF005902">
    <property type="entry name" value="DNase_TatD"/>
    <property type="match status" value="1"/>
</dbReference>
<dbReference type="KEGG" id="sna:Snas_1005"/>
<keyword evidence="1 3" id="KW-0479">Metal-binding</keyword>
<dbReference type="GO" id="GO:0005829">
    <property type="term" value="C:cytosol"/>
    <property type="evidence" value="ECO:0007669"/>
    <property type="project" value="TreeGrafter"/>
</dbReference>
<feature type="binding site" evidence="3">
    <location>
        <position position="104"/>
    </location>
    <ligand>
        <name>a divalent metal cation</name>
        <dbReference type="ChEBI" id="CHEBI:60240"/>
        <label>1</label>
    </ligand>
</feature>
<dbReference type="STRING" id="446470.Snas_1005"/>
<evidence type="ECO:0000256" key="3">
    <source>
        <dbReference type="PIRSR" id="PIRSR005902-1"/>
    </source>
</evidence>
<feature type="binding site" evidence="3">
    <location>
        <position position="215"/>
    </location>
    <ligand>
        <name>a divalent metal cation</name>
        <dbReference type="ChEBI" id="CHEBI:60240"/>
        <label>1</label>
    </ligand>
</feature>
<dbReference type="GO" id="GO:0004536">
    <property type="term" value="F:DNA nuclease activity"/>
    <property type="evidence" value="ECO:0007669"/>
    <property type="project" value="InterPro"/>
</dbReference>
<evidence type="ECO:0000256" key="1">
    <source>
        <dbReference type="ARBA" id="ARBA00022723"/>
    </source>
</evidence>
<name>D3QA03_STANL</name>
<dbReference type="GO" id="GO:0046872">
    <property type="term" value="F:metal ion binding"/>
    <property type="evidence" value="ECO:0007669"/>
    <property type="project" value="UniProtKB-KW"/>
</dbReference>
<gene>
    <name evidence="4" type="ordered locus">Snas_1005</name>
</gene>
<dbReference type="EMBL" id="CP001778">
    <property type="protein sequence ID" value="ADD40715.1"/>
    <property type="molecule type" value="Genomic_DNA"/>
</dbReference>
<dbReference type="GO" id="GO:0016788">
    <property type="term" value="F:hydrolase activity, acting on ester bonds"/>
    <property type="evidence" value="ECO:0007669"/>
    <property type="project" value="InterPro"/>
</dbReference>
<dbReference type="Proteomes" id="UP000000844">
    <property type="component" value="Chromosome"/>
</dbReference>
<dbReference type="NCBIfam" id="TIGR00010">
    <property type="entry name" value="YchF/TatD family DNA exonuclease"/>
    <property type="match status" value="1"/>
</dbReference>
<sequence>MAVPDNHTHLDIVVGERAPEVGPGDAAVIAELDAASAVGIDRVVQVGIDVATSRWAVGLAELDSRVLAAVALHPNDAPRQGDLEGALGEIEALVKHPRVAALGETGMDFFRTGDEGRAAQEASFRAHIGMAKAHGKALMIHDREAHEDVLRVLDEEGAPETVVMHCFSGDAEHARECARRGYYMSFAGNVTFKNAPKLREAALACPRELMLVETDAPFMTPMPFRGRWNGPYLVPVTVRFLAELVGEDLERFCTDVSANTERVYGSWSVEVS</sequence>
<dbReference type="InterPro" id="IPR001130">
    <property type="entry name" value="TatD-like"/>
</dbReference>
<dbReference type="InterPro" id="IPR015991">
    <property type="entry name" value="TatD/YcfH-like"/>
</dbReference>
<accession>D3QA03</accession>
<protein>
    <submittedName>
        <fullName evidence="4">Hydrolase, TatD family</fullName>
    </submittedName>
</protein>
<dbReference type="InterPro" id="IPR032466">
    <property type="entry name" value="Metal_Hydrolase"/>
</dbReference>
<dbReference type="FunFam" id="3.20.20.140:FF:000005">
    <property type="entry name" value="TatD family hydrolase"/>
    <property type="match status" value="1"/>
</dbReference>
<organism evidence="4 5">
    <name type="scientific">Stackebrandtia nassauensis (strain DSM 44728 / CIP 108903 / NRRL B-16338 / NBRC 102104 / LLR-40K-21)</name>
    <dbReference type="NCBI Taxonomy" id="446470"/>
    <lineage>
        <taxon>Bacteria</taxon>
        <taxon>Bacillati</taxon>
        <taxon>Actinomycetota</taxon>
        <taxon>Actinomycetes</taxon>
        <taxon>Glycomycetales</taxon>
        <taxon>Glycomycetaceae</taxon>
        <taxon>Stackebrandtia</taxon>
    </lineage>
</organism>
<reference evidence="4 5" key="1">
    <citation type="journal article" date="2009" name="Stand. Genomic Sci.">
        <title>Complete genome sequence of Stackebrandtia nassauensis type strain (LLR-40K-21).</title>
        <authorList>
            <person name="Munk C."/>
            <person name="Lapidus A."/>
            <person name="Copeland A."/>
            <person name="Jando M."/>
            <person name="Mayilraj S."/>
            <person name="Glavina Del Rio T."/>
            <person name="Nolan M."/>
            <person name="Chen F."/>
            <person name="Lucas S."/>
            <person name="Tice H."/>
            <person name="Cheng J.F."/>
            <person name="Han C."/>
            <person name="Detter J.C."/>
            <person name="Bruce D."/>
            <person name="Goodwin L."/>
            <person name="Chain P."/>
            <person name="Pitluck S."/>
            <person name="Goker M."/>
            <person name="Ovchinikova G."/>
            <person name="Pati A."/>
            <person name="Ivanova N."/>
            <person name="Mavromatis K."/>
            <person name="Chen A."/>
            <person name="Palaniappan K."/>
            <person name="Land M."/>
            <person name="Hauser L."/>
            <person name="Chang Y.J."/>
            <person name="Jeffries C.D."/>
            <person name="Bristow J."/>
            <person name="Eisen J.A."/>
            <person name="Markowitz V."/>
            <person name="Hugenholtz P."/>
            <person name="Kyrpides N.C."/>
            <person name="Klenk H.P."/>
        </authorList>
    </citation>
    <scope>NUCLEOTIDE SEQUENCE [LARGE SCALE GENOMIC DNA]</scope>
    <source>
        <strain evidence="5">DSM 44728 / CIP 108903 / NRRL B-16338 / NBRC 102104 / LLR-40K-21</strain>
    </source>
</reference>
<feature type="binding site" evidence="3">
    <location>
        <position position="165"/>
    </location>
    <ligand>
        <name>a divalent metal cation</name>
        <dbReference type="ChEBI" id="CHEBI:60240"/>
        <label>2</label>
    </ligand>
</feature>
<dbReference type="PANTHER" id="PTHR46124:SF2">
    <property type="entry name" value="D-AMINOACYL-TRNA DEACYLASE"/>
    <property type="match status" value="1"/>
</dbReference>
<dbReference type="CDD" id="cd01310">
    <property type="entry name" value="TatD_DNAse"/>
    <property type="match status" value="1"/>
</dbReference>
<keyword evidence="5" id="KW-1185">Reference proteome</keyword>
<proteinExistence type="predicted"/>
<evidence type="ECO:0000313" key="4">
    <source>
        <dbReference type="EMBL" id="ADD40715.1"/>
    </source>
</evidence>
<feature type="binding site" evidence="3">
    <location>
        <position position="9"/>
    </location>
    <ligand>
        <name>a divalent metal cation</name>
        <dbReference type="ChEBI" id="CHEBI:60240"/>
        <label>1</label>
    </ligand>
</feature>
<evidence type="ECO:0000313" key="5">
    <source>
        <dbReference type="Proteomes" id="UP000000844"/>
    </source>
</evidence>
<dbReference type="eggNOG" id="COG0084">
    <property type="taxonomic scope" value="Bacteria"/>
</dbReference>
<dbReference type="AlphaFoldDB" id="D3QA03"/>
<dbReference type="PANTHER" id="PTHR46124">
    <property type="entry name" value="D-AMINOACYL-TRNA DEACYLASE"/>
    <property type="match status" value="1"/>
</dbReference>
<dbReference type="Gene3D" id="3.20.20.140">
    <property type="entry name" value="Metal-dependent hydrolases"/>
    <property type="match status" value="1"/>
</dbReference>
<feature type="binding site" evidence="3">
    <location>
        <position position="141"/>
    </location>
    <ligand>
        <name>a divalent metal cation</name>
        <dbReference type="ChEBI" id="CHEBI:60240"/>
        <label>2</label>
    </ligand>
</feature>